<feature type="transmembrane region" description="Helical" evidence="1">
    <location>
        <begin position="91"/>
        <end position="112"/>
    </location>
</feature>
<evidence type="ECO:0000256" key="1">
    <source>
        <dbReference type="SAM" id="Phobius"/>
    </source>
</evidence>
<evidence type="ECO:0000313" key="3">
    <source>
        <dbReference type="WBParaSite" id="TMUE_2000006814.1"/>
    </source>
</evidence>
<proteinExistence type="predicted"/>
<keyword evidence="2" id="KW-1185">Reference proteome</keyword>
<reference evidence="3" key="1">
    <citation type="submission" date="2019-12" db="UniProtKB">
        <authorList>
            <consortium name="WormBaseParasite"/>
        </authorList>
    </citation>
    <scope>IDENTIFICATION</scope>
</reference>
<dbReference type="Proteomes" id="UP000046395">
    <property type="component" value="Unassembled WGS sequence"/>
</dbReference>
<organism evidence="2 3">
    <name type="scientific">Trichuris muris</name>
    <name type="common">Mouse whipworm</name>
    <dbReference type="NCBI Taxonomy" id="70415"/>
    <lineage>
        <taxon>Eukaryota</taxon>
        <taxon>Metazoa</taxon>
        <taxon>Ecdysozoa</taxon>
        <taxon>Nematoda</taxon>
        <taxon>Enoplea</taxon>
        <taxon>Dorylaimia</taxon>
        <taxon>Trichinellida</taxon>
        <taxon>Trichuridae</taxon>
        <taxon>Trichuris</taxon>
    </lineage>
</organism>
<dbReference type="WBParaSite" id="TMUE_2000006814.1">
    <property type="protein sequence ID" value="TMUE_2000006814.1"/>
    <property type="gene ID" value="WBGene00299721"/>
</dbReference>
<sequence length="175" mass="19097">MPEASYNQSSLCAGALVLTVLVTFVILGWCDGMAGKWETFRIAVDMWLCPLPGLLAFAQSDACEQPPASLLLLSMGVVVSIVGISADSDLFMMISSAVGSALLLLLLYGVWAGITVRYVLWVIMLSTVTVLEMHTRLRDVSYGHDSRLTDLSPVLMLFILTNMLMYLMGWLVVAD</sequence>
<feature type="transmembrane region" description="Helical" evidence="1">
    <location>
        <begin position="154"/>
        <end position="173"/>
    </location>
</feature>
<evidence type="ECO:0000313" key="2">
    <source>
        <dbReference type="Proteomes" id="UP000046395"/>
    </source>
</evidence>
<dbReference type="AlphaFoldDB" id="A0A5S6QHZ7"/>
<keyword evidence="1" id="KW-0812">Transmembrane</keyword>
<feature type="transmembrane region" description="Helical" evidence="1">
    <location>
        <begin position="6"/>
        <end position="30"/>
    </location>
</feature>
<protein>
    <submittedName>
        <fullName evidence="3">Uncharacterized protein</fullName>
    </submittedName>
</protein>
<name>A0A5S6QHZ7_TRIMR</name>
<feature type="transmembrane region" description="Helical" evidence="1">
    <location>
        <begin position="118"/>
        <end position="134"/>
    </location>
</feature>
<keyword evidence="1" id="KW-0472">Membrane</keyword>
<accession>A0A5S6QHZ7</accession>
<keyword evidence="1" id="KW-1133">Transmembrane helix</keyword>
<feature type="transmembrane region" description="Helical" evidence="1">
    <location>
        <begin position="66"/>
        <end position="84"/>
    </location>
</feature>